<dbReference type="RefSeq" id="WP_377428426.1">
    <property type="nucleotide sequence ID" value="NZ_JBHSPR010000037.1"/>
</dbReference>
<reference evidence="3" key="1">
    <citation type="journal article" date="2019" name="Int. J. Syst. Evol. Microbiol.">
        <title>The Global Catalogue of Microorganisms (GCM) 10K type strain sequencing project: providing services to taxonomists for standard genome sequencing and annotation.</title>
        <authorList>
            <consortium name="The Broad Institute Genomics Platform"/>
            <consortium name="The Broad Institute Genome Sequencing Center for Infectious Disease"/>
            <person name="Wu L."/>
            <person name="Ma J."/>
        </authorList>
    </citation>
    <scope>NUCLEOTIDE SEQUENCE [LARGE SCALE GENOMIC DNA]</scope>
    <source>
        <strain evidence="3">ZS-35-S2</strain>
    </source>
</reference>
<evidence type="ECO:0008006" key="4">
    <source>
        <dbReference type="Google" id="ProtNLM"/>
    </source>
</evidence>
<keyword evidence="3" id="KW-1185">Reference proteome</keyword>
<keyword evidence="1" id="KW-0472">Membrane</keyword>
<comment type="caution">
    <text evidence="2">The sequence shown here is derived from an EMBL/GenBank/DDBJ whole genome shotgun (WGS) entry which is preliminary data.</text>
</comment>
<evidence type="ECO:0000313" key="3">
    <source>
        <dbReference type="Proteomes" id="UP001596203"/>
    </source>
</evidence>
<organism evidence="2 3">
    <name type="scientific">Plantactinospora solaniradicis</name>
    <dbReference type="NCBI Taxonomy" id="1723736"/>
    <lineage>
        <taxon>Bacteria</taxon>
        <taxon>Bacillati</taxon>
        <taxon>Actinomycetota</taxon>
        <taxon>Actinomycetes</taxon>
        <taxon>Micromonosporales</taxon>
        <taxon>Micromonosporaceae</taxon>
        <taxon>Plantactinospora</taxon>
    </lineage>
</organism>
<feature type="transmembrane region" description="Helical" evidence="1">
    <location>
        <begin position="16"/>
        <end position="36"/>
    </location>
</feature>
<keyword evidence="1" id="KW-1133">Transmembrane helix</keyword>
<keyword evidence="1" id="KW-0812">Transmembrane</keyword>
<sequence>MALDAARAAYVPGLHAVGWAVVWVAGTIALLGIAFLRRLPEVIATDGHSVTSKDEDGGTRGS</sequence>
<accession>A0ABW1KGE7</accession>
<evidence type="ECO:0000256" key="1">
    <source>
        <dbReference type="SAM" id="Phobius"/>
    </source>
</evidence>
<name>A0ABW1KGE7_9ACTN</name>
<evidence type="ECO:0000313" key="2">
    <source>
        <dbReference type="EMBL" id="MFC6020816.1"/>
    </source>
</evidence>
<dbReference type="EMBL" id="JBHSPR010000037">
    <property type="protein sequence ID" value="MFC6020816.1"/>
    <property type="molecule type" value="Genomic_DNA"/>
</dbReference>
<gene>
    <name evidence="2" type="ORF">ACFP2T_32185</name>
</gene>
<proteinExistence type="predicted"/>
<dbReference type="Proteomes" id="UP001596203">
    <property type="component" value="Unassembled WGS sequence"/>
</dbReference>
<protein>
    <recommendedName>
        <fullName evidence="4">MFS transporter</fullName>
    </recommendedName>
</protein>